<accession>A0A6P2GDY1</accession>
<protein>
    <submittedName>
        <fullName evidence="1">Lar family restriction alleviation protein</fullName>
    </submittedName>
</protein>
<reference evidence="2 3" key="1">
    <citation type="submission" date="2019-09" db="EMBL/GenBank/DDBJ databases">
        <authorList>
            <person name="Depoorter E."/>
        </authorList>
    </citation>
    <scope>NUCLEOTIDE SEQUENCE [LARGE SCALE GENOMIC DNA]</scope>
    <source>
        <strain evidence="2">LMG 20980</strain>
    </source>
</reference>
<dbReference type="RefSeq" id="WP_174927483.1">
    <property type="nucleotide sequence ID" value="NZ_CABVLY010000019.1"/>
</dbReference>
<dbReference type="EMBL" id="JAFCIQ010000022">
    <property type="protein sequence ID" value="MBM2769871.1"/>
    <property type="molecule type" value="Genomic_DNA"/>
</dbReference>
<reference evidence="1 4" key="2">
    <citation type="submission" date="2021-02" db="EMBL/GenBank/DDBJ databases">
        <title>Draft genome of the type strains Burkholderia anthina DSM16086.</title>
        <authorList>
            <person name="Hertel R."/>
            <person name="Meissner J."/>
            <person name="Poehlein A."/>
            <person name="Daniel R."/>
            <person name="Commichau F.M."/>
        </authorList>
    </citation>
    <scope>NUCLEOTIDE SEQUENCE [LARGE SCALE GENOMIC DNA]</scope>
    <source>
        <strain evidence="1 4">DSM 16086</strain>
    </source>
</reference>
<proteinExistence type="predicted"/>
<keyword evidence="4" id="KW-1185">Reference proteome</keyword>
<evidence type="ECO:0000313" key="3">
    <source>
        <dbReference type="Proteomes" id="UP000494201"/>
    </source>
</evidence>
<dbReference type="Proteomes" id="UP000755577">
    <property type="component" value="Unassembled WGS sequence"/>
</dbReference>
<evidence type="ECO:0000313" key="2">
    <source>
        <dbReference type="EMBL" id="VVU51845.1"/>
    </source>
</evidence>
<organism evidence="2 3">
    <name type="scientific">Burkholderia anthina</name>
    <dbReference type="NCBI Taxonomy" id="179879"/>
    <lineage>
        <taxon>Bacteria</taxon>
        <taxon>Pseudomonadati</taxon>
        <taxon>Pseudomonadota</taxon>
        <taxon>Betaproteobacteria</taxon>
        <taxon>Burkholderiales</taxon>
        <taxon>Burkholderiaceae</taxon>
        <taxon>Burkholderia</taxon>
        <taxon>Burkholderia cepacia complex</taxon>
    </lineage>
</organism>
<gene>
    <name evidence="2" type="ORF">BAN20980_04568</name>
    <name evidence="1" type="ORF">JQK92_25995</name>
</gene>
<dbReference type="AlphaFoldDB" id="A0A6P2GDY1"/>
<dbReference type="Proteomes" id="UP000494201">
    <property type="component" value="Unassembled WGS sequence"/>
</dbReference>
<name>A0A6P2GDY1_9BURK</name>
<dbReference type="GeneID" id="56502633"/>
<sequence>MNITDDMLTELLPCPFCGAKATVEKIGLDWWRLKALHDDECALDADHMLQAPHTPEGRAWVIAAWNRRTTPDREAIISAARVVVRNALDDVRVHPCDEHNDDVRANGLCDPIRALYLALKATPNGGKGD</sequence>
<evidence type="ECO:0000313" key="4">
    <source>
        <dbReference type="Proteomes" id="UP000755577"/>
    </source>
</evidence>
<evidence type="ECO:0000313" key="1">
    <source>
        <dbReference type="EMBL" id="MBM2769871.1"/>
    </source>
</evidence>
<dbReference type="EMBL" id="CABVLY010000019">
    <property type="protein sequence ID" value="VVU51845.1"/>
    <property type="molecule type" value="Genomic_DNA"/>
</dbReference>
<dbReference type="Pfam" id="PF14354">
    <property type="entry name" value="Lar_restr_allev"/>
    <property type="match status" value="1"/>
</dbReference>